<keyword evidence="4" id="KW-0670">Pyruvate</keyword>
<evidence type="ECO:0000256" key="3">
    <source>
        <dbReference type="ARBA" id="ARBA00022898"/>
    </source>
</evidence>
<dbReference type="EMBL" id="FQVB01000013">
    <property type="protein sequence ID" value="SHF25429.1"/>
    <property type="molecule type" value="Genomic_DNA"/>
</dbReference>
<dbReference type="CDD" id="cd00610">
    <property type="entry name" value="OAT_like"/>
    <property type="match status" value="1"/>
</dbReference>
<organism evidence="10 11">
    <name type="scientific">Desulfacinum infernum DSM 9756</name>
    <dbReference type="NCBI Taxonomy" id="1121391"/>
    <lineage>
        <taxon>Bacteria</taxon>
        <taxon>Pseudomonadati</taxon>
        <taxon>Thermodesulfobacteriota</taxon>
        <taxon>Syntrophobacteria</taxon>
        <taxon>Syntrophobacterales</taxon>
        <taxon>Syntrophobacteraceae</taxon>
        <taxon>Desulfacinum</taxon>
    </lineage>
</organism>
<dbReference type="PROSITE" id="PS00600">
    <property type="entry name" value="AA_TRANSFER_CLASS_3"/>
    <property type="match status" value="1"/>
</dbReference>
<dbReference type="EC" id="2.6.1.77" evidence="6"/>
<evidence type="ECO:0000313" key="10">
    <source>
        <dbReference type="EMBL" id="SHF25429.1"/>
    </source>
</evidence>
<dbReference type="SUPFAM" id="SSF53383">
    <property type="entry name" value="PLP-dependent transferases"/>
    <property type="match status" value="1"/>
</dbReference>
<keyword evidence="2 10" id="KW-0032">Aminotransferase</keyword>
<evidence type="ECO:0000256" key="4">
    <source>
        <dbReference type="ARBA" id="ARBA00023317"/>
    </source>
</evidence>
<keyword evidence="10" id="KW-0808">Transferase</keyword>
<accession>A0A1M5A541</accession>
<comment type="catalytic activity">
    <reaction evidence="5">
        <text>taurine + pyruvate = sulfoacetaldehyde + L-alanine</text>
        <dbReference type="Rhea" id="RHEA:10420"/>
        <dbReference type="ChEBI" id="CHEBI:15361"/>
        <dbReference type="ChEBI" id="CHEBI:57972"/>
        <dbReference type="ChEBI" id="CHEBI:58246"/>
        <dbReference type="ChEBI" id="CHEBI:507393"/>
        <dbReference type="EC" id="2.6.1.77"/>
    </reaction>
    <physiologicalReaction direction="left-to-right" evidence="5">
        <dbReference type="Rhea" id="RHEA:10421"/>
    </physiologicalReaction>
</comment>
<keyword evidence="11" id="KW-1185">Reference proteome</keyword>
<evidence type="ECO:0000313" key="11">
    <source>
        <dbReference type="Proteomes" id="UP000184076"/>
    </source>
</evidence>
<dbReference type="InterPro" id="IPR015422">
    <property type="entry name" value="PyrdxlP-dep_Trfase_small"/>
</dbReference>
<dbReference type="Gene3D" id="3.90.1150.10">
    <property type="entry name" value="Aspartate Aminotransferase, domain 1"/>
    <property type="match status" value="1"/>
</dbReference>
<dbReference type="STRING" id="1121391.SAMN02745206_01638"/>
<evidence type="ECO:0000256" key="9">
    <source>
        <dbReference type="RuleBase" id="RU003560"/>
    </source>
</evidence>
<gene>
    <name evidence="10" type="ORF">SAMN02745206_01638</name>
</gene>
<dbReference type="Proteomes" id="UP000184076">
    <property type="component" value="Unassembled WGS sequence"/>
</dbReference>
<dbReference type="PANTHER" id="PTHR11986">
    <property type="entry name" value="AMINOTRANSFERASE CLASS III"/>
    <property type="match status" value="1"/>
</dbReference>
<dbReference type="GO" id="GO:0042802">
    <property type="term" value="F:identical protein binding"/>
    <property type="evidence" value="ECO:0007669"/>
    <property type="project" value="TreeGrafter"/>
</dbReference>
<dbReference type="GO" id="GO:0033094">
    <property type="term" value="F:putrescine--2-oxoglutarate transaminase activity"/>
    <property type="evidence" value="ECO:0007669"/>
    <property type="project" value="TreeGrafter"/>
</dbReference>
<evidence type="ECO:0000256" key="6">
    <source>
        <dbReference type="ARBA" id="ARBA00067057"/>
    </source>
</evidence>
<dbReference type="Pfam" id="PF00202">
    <property type="entry name" value="Aminotran_3"/>
    <property type="match status" value="1"/>
</dbReference>
<dbReference type="FunFam" id="3.40.640.10:FF:000004">
    <property type="entry name" value="Acetylornithine aminotransferase"/>
    <property type="match status" value="1"/>
</dbReference>
<dbReference type="InterPro" id="IPR005814">
    <property type="entry name" value="Aminotrans_3"/>
</dbReference>
<name>A0A1M5A541_9BACT</name>
<dbReference type="GO" id="GO:0030170">
    <property type="term" value="F:pyridoxal phosphate binding"/>
    <property type="evidence" value="ECO:0007669"/>
    <property type="project" value="InterPro"/>
</dbReference>
<dbReference type="PANTHER" id="PTHR11986:SF112">
    <property type="entry name" value="PUTRESCINE AMINOTRANSFERASE"/>
    <property type="match status" value="1"/>
</dbReference>
<keyword evidence="3 9" id="KW-0663">Pyridoxal phosphate</keyword>
<proteinExistence type="inferred from homology"/>
<evidence type="ECO:0000256" key="5">
    <source>
        <dbReference type="ARBA" id="ARBA00052998"/>
    </source>
</evidence>
<dbReference type="InterPro" id="IPR050103">
    <property type="entry name" value="Class-III_PLP-dep_AT"/>
</dbReference>
<comment type="similarity">
    <text evidence="9">Belongs to the class-III pyridoxal-phosphate-dependent aminotransferase family.</text>
</comment>
<dbReference type="RefSeq" id="WP_073038500.1">
    <property type="nucleotide sequence ID" value="NZ_FQVB01000013.1"/>
</dbReference>
<dbReference type="InterPro" id="IPR049704">
    <property type="entry name" value="Aminotrans_3_PPA_site"/>
</dbReference>
<dbReference type="InterPro" id="IPR015421">
    <property type="entry name" value="PyrdxlP-dep_Trfase_major"/>
</dbReference>
<evidence type="ECO:0000256" key="8">
    <source>
        <dbReference type="ARBA" id="ARBA00078212"/>
    </source>
</evidence>
<evidence type="ECO:0000256" key="7">
    <source>
        <dbReference type="ARBA" id="ARBA00074603"/>
    </source>
</evidence>
<dbReference type="PIRSF" id="PIRSF000521">
    <property type="entry name" value="Transaminase_4ab_Lys_Orn"/>
    <property type="match status" value="1"/>
</dbReference>
<dbReference type="AlphaFoldDB" id="A0A1M5A541"/>
<evidence type="ECO:0000256" key="2">
    <source>
        <dbReference type="ARBA" id="ARBA00022576"/>
    </source>
</evidence>
<dbReference type="GO" id="GO:0031299">
    <property type="term" value="F:taurine-pyruvate aminotransferase activity"/>
    <property type="evidence" value="ECO:0007669"/>
    <property type="project" value="UniProtKB-EC"/>
</dbReference>
<dbReference type="OrthoDB" id="9801834at2"/>
<comment type="cofactor">
    <cofactor evidence="1">
        <name>pyridoxal 5'-phosphate</name>
        <dbReference type="ChEBI" id="CHEBI:597326"/>
    </cofactor>
</comment>
<dbReference type="NCBIfam" id="NF008570">
    <property type="entry name" value="PRK11522.1"/>
    <property type="match status" value="1"/>
</dbReference>
<sequence length="449" mass="48563">MARDVALGLKEAQRMVDIIGRPEDQVGEEERKRIALETVENFAHHINKGFLEYRKSVTEAGEFAVTEWVGQGSILRDALGREYIDALGGFGLYSLGIRHPKVVAAVKAQLDRSPQYSQEMLDPLRAHLGKVIAAITPGDIQYGFFANSGTEAVEGAMKLAKFYTGKPGFIAMLRGFHGKTLGSLSLMGKSVFRQPLLPLLEGVRHVPFGDADAVEKALAAAKAVGDGIAAVVAEPIQGEAGAIVPPDDFWPRLRELCDHYGVLLIADEVQTGFGRTGTLFGVDHWDVTPDIMCFGKALGGGVVPMSAFFSTPKIWKVMEPNPFMHTTTTGGNPLACAAALAQITVTLGEDLPRQAAEKGDYVLGKLREFQSRFPQILQEVRGKGLLIGMEFPTDEVGFKVAAGLFSRGVLTAGTLTNAQTIRIEPALNISYELLDELLNRLEDTLKSLA</sequence>
<reference evidence="11" key="1">
    <citation type="submission" date="2016-11" db="EMBL/GenBank/DDBJ databases">
        <authorList>
            <person name="Varghese N."/>
            <person name="Submissions S."/>
        </authorList>
    </citation>
    <scope>NUCLEOTIDE SEQUENCE [LARGE SCALE GENOMIC DNA]</scope>
    <source>
        <strain evidence="11">DSM 9756</strain>
    </source>
</reference>
<evidence type="ECO:0000256" key="1">
    <source>
        <dbReference type="ARBA" id="ARBA00001933"/>
    </source>
</evidence>
<protein>
    <recommendedName>
        <fullName evidence="7">Taurine--pyruvate aminotransferase</fullName>
        <ecNumber evidence="6">2.6.1.77</ecNumber>
    </recommendedName>
    <alternativeName>
        <fullName evidence="8">Taurine:pyruvate aminotransferase</fullName>
    </alternativeName>
</protein>
<dbReference type="Gene3D" id="3.40.640.10">
    <property type="entry name" value="Type I PLP-dependent aspartate aminotransferase-like (Major domain)"/>
    <property type="match status" value="1"/>
</dbReference>
<dbReference type="GO" id="GO:0009447">
    <property type="term" value="P:putrescine catabolic process"/>
    <property type="evidence" value="ECO:0007669"/>
    <property type="project" value="TreeGrafter"/>
</dbReference>
<dbReference type="InterPro" id="IPR015424">
    <property type="entry name" value="PyrdxlP-dep_Trfase"/>
</dbReference>